<accession>A0A7K3WD29</accession>
<protein>
    <recommendedName>
        <fullName evidence="3">Restriction endonuclease type IV Mrr domain-containing protein</fullName>
    </recommendedName>
</protein>
<evidence type="ECO:0000313" key="2">
    <source>
        <dbReference type="Proteomes" id="UP000470470"/>
    </source>
</evidence>
<dbReference type="EMBL" id="JAAGWK010000012">
    <property type="protein sequence ID" value="NEL54382.1"/>
    <property type="molecule type" value="Genomic_DNA"/>
</dbReference>
<evidence type="ECO:0000313" key="1">
    <source>
        <dbReference type="EMBL" id="NEL54382.1"/>
    </source>
</evidence>
<dbReference type="Proteomes" id="UP000470470">
    <property type="component" value="Unassembled WGS sequence"/>
</dbReference>
<name>A0A7K3WD29_9ACTN</name>
<dbReference type="RefSeq" id="WP_152727588.1">
    <property type="nucleotide sequence ID" value="NZ_JAABOZ010000001.1"/>
</dbReference>
<keyword evidence="2" id="KW-1185">Reference proteome</keyword>
<comment type="caution">
    <text evidence="1">The sequence shown here is derived from an EMBL/GenBank/DDBJ whole genome shotgun (WGS) entry which is preliminary data.</text>
</comment>
<sequence length="600" mass="65363">MARVEWAALGGDEVETVVAVLLYNKFPRAVRIRPSQGDYGIDVLVPAAAGTEAVDVYQIKKFATNLSASQKSQVEESFRRLMLGMVRRGVPVGDWYLVMPLDPTLDNRDWFDALPDAVIAAMVADRQLKLTDDEQRRIREWREAPGRIIDWKGLVFCEALTSDYWFVTDYYLHGGQERLRNAVADVAQLLRRDLALPAADDVDTTAVLAPADIREHLGRLQQALDGDPHFRYGLSLDPAPPQLLNEPGLLAATQDIQTDGSCITYRIYERFAEAVNLRPIPIKVDFEFSEGTPEHEAFEAWRKYGKPVTVPASIDADLPGGLGGPLTHGTISILPPGDDSQFTLRMRVQLPGGIEGPELAFTMVSTTGADQTGVWSRGTDAAGVVTTEGLLDVTGKTSTISFSVAPLSGRNAAEVLPALRFVAALRHPNVLQMAPQYGPYFDFDQLGAEWDLLSPFELRLVEALALLQERTSAPIAVPDLATLTAEDFQAILSTASLIAGRTVVGTWAAMSFPLNPAFEIDPDATYQLAVTMPLALTLGGRRLEFGAVEDLLLSVRLSRSDDGSVLASTAQRNTAYRRFLPGVPTPTPPFQIGARPAPAS</sequence>
<organism evidence="1 2">
    <name type="scientific">Goekera deserti</name>
    <dbReference type="NCBI Taxonomy" id="2497753"/>
    <lineage>
        <taxon>Bacteria</taxon>
        <taxon>Bacillati</taxon>
        <taxon>Actinomycetota</taxon>
        <taxon>Actinomycetes</taxon>
        <taxon>Geodermatophilales</taxon>
        <taxon>Geodermatophilaceae</taxon>
        <taxon>Goekera</taxon>
    </lineage>
</organism>
<gene>
    <name evidence="1" type="ORF">G1H19_10250</name>
</gene>
<dbReference type="AlphaFoldDB" id="A0A7K3WD29"/>
<reference evidence="1 2" key="1">
    <citation type="submission" date="2020-02" db="EMBL/GenBank/DDBJ databases">
        <title>The whole genome sequence of CPCC 205119.</title>
        <authorList>
            <person name="Jiang Z."/>
        </authorList>
    </citation>
    <scope>NUCLEOTIDE SEQUENCE [LARGE SCALE GENOMIC DNA]</scope>
    <source>
        <strain evidence="1 2">CPCC 205119</strain>
    </source>
</reference>
<proteinExistence type="predicted"/>
<evidence type="ECO:0008006" key="3">
    <source>
        <dbReference type="Google" id="ProtNLM"/>
    </source>
</evidence>